<feature type="region of interest" description="Disordered" evidence="2">
    <location>
        <begin position="1"/>
        <end position="40"/>
    </location>
</feature>
<dbReference type="EMBL" id="GCHU01021686">
    <property type="protein sequence ID" value="JAG85932.1"/>
    <property type="molecule type" value="Transcribed_RNA"/>
</dbReference>
<feature type="compositionally biased region" description="Polar residues" evidence="2">
    <location>
        <begin position="1"/>
        <end position="27"/>
    </location>
</feature>
<dbReference type="PANTHER" id="PTHR31896:SF64">
    <property type="entry name" value="TRICHOTHECENE 3-O-ACETYLTRANSFERASE"/>
    <property type="match status" value="1"/>
</dbReference>
<dbReference type="InterPro" id="IPR023213">
    <property type="entry name" value="CAT-like_dom_sf"/>
</dbReference>
<dbReference type="InterPro" id="IPR051283">
    <property type="entry name" value="Sec_Metabolite_Acyltrans"/>
</dbReference>
<dbReference type="PANTHER" id="PTHR31896">
    <property type="entry name" value="FAMILY REGULATORY PROTEIN, PUTATIVE (AFU_ORTHOLOGUE AFUA_3G14730)-RELATED"/>
    <property type="match status" value="1"/>
</dbReference>
<evidence type="ECO:0000313" key="3">
    <source>
        <dbReference type="EMBL" id="JAG85932.1"/>
    </source>
</evidence>
<organism evidence="3">
    <name type="scientific">Wollemia nobilis</name>
    <dbReference type="NCBI Taxonomy" id="56998"/>
    <lineage>
        <taxon>Eukaryota</taxon>
        <taxon>Viridiplantae</taxon>
        <taxon>Streptophyta</taxon>
        <taxon>Embryophyta</taxon>
        <taxon>Tracheophyta</taxon>
        <taxon>Spermatophyta</taxon>
        <taxon>Pinopsida</taxon>
        <taxon>Pinidae</taxon>
        <taxon>Conifers II</taxon>
        <taxon>Araucariales</taxon>
        <taxon>Araucariaceae</taxon>
        <taxon>Wollemia</taxon>
    </lineage>
</organism>
<dbReference type="GO" id="GO:0016740">
    <property type="term" value="F:transferase activity"/>
    <property type="evidence" value="ECO:0007669"/>
    <property type="project" value="UniProtKB-KW"/>
</dbReference>
<dbReference type="Gene3D" id="3.30.559.10">
    <property type="entry name" value="Chloramphenicol acetyltransferase-like domain"/>
    <property type="match status" value="2"/>
</dbReference>
<evidence type="ECO:0000256" key="1">
    <source>
        <dbReference type="ARBA" id="ARBA00022679"/>
    </source>
</evidence>
<name>A0A0C9S244_9CONI</name>
<keyword evidence="1" id="KW-0808">Transferase</keyword>
<dbReference type="UniPathway" id="UPA00842"/>
<evidence type="ECO:0000256" key="2">
    <source>
        <dbReference type="SAM" id="MobiDB-lite"/>
    </source>
</evidence>
<accession>A0A0C9S244</accession>
<protein>
    <submittedName>
        <fullName evidence="3">TSA: Wollemia nobilis Ref_Wollemi_Transcript_21846_1731 transcribed RNA sequence</fullName>
    </submittedName>
</protein>
<dbReference type="AlphaFoldDB" id="A0A0C9S244"/>
<reference evidence="3" key="1">
    <citation type="submission" date="2015-02" db="EMBL/GenBank/DDBJ databases">
        <title>A transcriptome of Wollemia nobilis - a relic of Gondwana.</title>
        <authorList>
            <person name="Chia J.Y."/>
            <person name="Leong Y.S."/>
            <person name="Abdul Karim S."/>
            <person name="Wan Azmi N."/>
            <person name="Hercus R."/>
            <person name="Croft L."/>
        </authorList>
    </citation>
    <scope>NUCLEOTIDE SEQUENCE</scope>
    <source>
        <strain evidence="3">MaeBrown</strain>
        <tissue evidence="3">Leaf</tissue>
    </source>
</reference>
<proteinExistence type="predicted"/>
<dbReference type="Pfam" id="PF02458">
    <property type="entry name" value="Transferase"/>
    <property type="match status" value="1"/>
</dbReference>
<dbReference type="GO" id="GO:0042617">
    <property type="term" value="P:paclitaxel biosynthetic process"/>
    <property type="evidence" value="ECO:0007669"/>
    <property type="project" value="UniProtKB-UniPathway"/>
</dbReference>
<sequence length="478" mass="52256">MSGLASQHTHNLSPSFALSTSRLSKINSPPPPPASPRSMMPGAVEVAKAVRQDRKSTLFPARASQPRQPKLSWSDLQMLCCNYIQKGLVYSMAEGSFDFRSVAELLKKSLSEALVDFCPLAGRLATSADGVVYIDCNDRGVDFVEASAPDVGVADIVTDNVSPVVRELFALDGAININGHFLPLLTIQVTKLRDGIVVGFTVNHAVVDGTALWQFINCWAQLCRESSSAAFAHPPLHTRCFTSPSPIKLNLQTPKTPSLDKFSPPPFSEKVFHFTGETISRLKERATRASKDGLRISSFQALSAHIWQAITRARDLPPTELTTFKLAVNCRPRIVPPLPYSYFGNAIQFVSATITAEELLSSDMSHAAGILNRIISAHQDENIRAQLEQTPTVTQLDKSSPKNTVMMGSSPRFPMYDNDFGWGRPVGVRSGWANKFDGKMSAYPGPDGSGNVDIEICLLPQTMRSLESDPLFHFSCCD</sequence>